<reference evidence="1 2" key="1">
    <citation type="journal article" date="2006" name="Science">
        <title>Phytophthora genome sequences uncover evolutionary origins and mechanisms of pathogenesis.</title>
        <authorList>
            <person name="Tyler B.M."/>
            <person name="Tripathy S."/>
            <person name="Zhang X."/>
            <person name="Dehal P."/>
            <person name="Jiang R.H."/>
            <person name="Aerts A."/>
            <person name="Arredondo F.D."/>
            <person name="Baxter L."/>
            <person name="Bensasson D."/>
            <person name="Beynon J.L."/>
            <person name="Chapman J."/>
            <person name="Damasceno C.M."/>
            <person name="Dorrance A.E."/>
            <person name="Dou D."/>
            <person name="Dickerman A.W."/>
            <person name="Dubchak I.L."/>
            <person name="Garbelotto M."/>
            <person name="Gijzen M."/>
            <person name="Gordon S.G."/>
            <person name="Govers F."/>
            <person name="Grunwald N.J."/>
            <person name="Huang W."/>
            <person name="Ivors K.L."/>
            <person name="Jones R.W."/>
            <person name="Kamoun S."/>
            <person name="Krampis K."/>
            <person name="Lamour K.H."/>
            <person name="Lee M.K."/>
            <person name="McDonald W.H."/>
            <person name="Medina M."/>
            <person name="Meijer H.J."/>
            <person name="Nordberg E.K."/>
            <person name="Maclean D.J."/>
            <person name="Ospina-Giraldo M.D."/>
            <person name="Morris P.F."/>
            <person name="Phuntumart V."/>
            <person name="Putnam N.H."/>
            <person name="Rash S."/>
            <person name="Rose J.K."/>
            <person name="Sakihama Y."/>
            <person name="Salamov A.A."/>
            <person name="Savidor A."/>
            <person name="Scheuring C.F."/>
            <person name="Smith B.M."/>
            <person name="Sobral B.W."/>
            <person name="Terry A."/>
            <person name="Torto-Alalibo T.A."/>
            <person name="Win J."/>
            <person name="Xu Z."/>
            <person name="Zhang H."/>
            <person name="Grigoriev I.V."/>
            <person name="Rokhsar D.S."/>
            <person name="Boore J.L."/>
        </authorList>
    </citation>
    <scope>NUCLEOTIDE SEQUENCE [LARGE SCALE GENOMIC DNA]</scope>
    <source>
        <strain evidence="1 2">P6497</strain>
    </source>
</reference>
<gene>
    <name evidence="1" type="ORF">PHYSODRAFT_408884</name>
</gene>
<dbReference type="Proteomes" id="UP000002640">
    <property type="component" value="Unassembled WGS sequence"/>
</dbReference>
<name>G5AFS7_PHYSP</name>
<dbReference type="GeneID" id="20651583"/>
<dbReference type="KEGG" id="psoj:PHYSODRAFT_408884"/>
<keyword evidence="2" id="KW-1185">Reference proteome</keyword>
<sequence>QSPTHLMQYAVLAQAATNTFVPQRCGLSLLNWRMGLYRERDGNVVSSKLIIGGGLY</sequence>
<dbReference type="EMBL" id="JH159166">
    <property type="protein sequence ID" value="EGZ05443.1"/>
    <property type="molecule type" value="Genomic_DNA"/>
</dbReference>
<dbReference type="RefSeq" id="XP_009538974.1">
    <property type="nucleotide sequence ID" value="XM_009540679.1"/>
</dbReference>
<evidence type="ECO:0000313" key="2">
    <source>
        <dbReference type="Proteomes" id="UP000002640"/>
    </source>
</evidence>
<organism evidence="1 2">
    <name type="scientific">Phytophthora sojae (strain P6497)</name>
    <name type="common">Soybean stem and root rot agent</name>
    <name type="synonym">Phytophthora megasperma f. sp. glycines</name>
    <dbReference type="NCBI Taxonomy" id="1094619"/>
    <lineage>
        <taxon>Eukaryota</taxon>
        <taxon>Sar</taxon>
        <taxon>Stramenopiles</taxon>
        <taxon>Oomycota</taxon>
        <taxon>Peronosporomycetes</taxon>
        <taxon>Peronosporales</taxon>
        <taxon>Peronosporaceae</taxon>
        <taxon>Phytophthora</taxon>
    </lineage>
</organism>
<dbReference type="InParanoid" id="G5AFS7"/>
<feature type="non-terminal residue" evidence="1">
    <location>
        <position position="56"/>
    </location>
</feature>
<dbReference type="AlphaFoldDB" id="G5AFS7"/>
<evidence type="ECO:0000313" key="1">
    <source>
        <dbReference type="EMBL" id="EGZ05443.1"/>
    </source>
</evidence>
<protein>
    <submittedName>
        <fullName evidence="1">Uncharacterized protein</fullName>
    </submittedName>
</protein>
<accession>G5AFS7</accession>
<feature type="non-terminal residue" evidence="1">
    <location>
        <position position="1"/>
    </location>
</feature>
<proteinExistence type="predicted"/>